<dbReference type="HOGENOM" id="CLU_034180_13_0_11"/>
<feature type="transmembrane region" description="Helical" evidence="8">
    <location>
        <begin position="273"/>
        <end position="296"/>
    </location>
</feature>
<name>D5UKI4_CELFN</name>
<dbReference type="KEGG" id="cfl:Cfla_2962"/>
<evidence type="ECO:0000256" key="6">
    <source>
        <dbReference type="ARBA" id="ARBA00023136"/>
    </source>
</evidence>
<feature type="transmembrane region" description="Helical" evidence="8">
    <location>
        <begin position="120"/>
        <end position="146"/>
    </location>
</feature>
<sequence length="461" mass="46557">MTTTAATPTAVTATTGDTRSAAPRTVRTARARTAPGRGLGPRFRALLVASGAANLGDGILVVAVPLLAIGFTRSPGRIALITAAAWLPWLLLGIVAGVVVDRADRRTVQLVALTSRATLLAAASWLATAGSLTFAWLLAVVLAYGITEVFADLASHALVPDLVAADQLPTANGRIVSVQEVTNTFLGAPLSGALLALGTGWVLGAPAGLAALAVVVLWRGLPAARRPARPAAAPADAGRATDTAPASGAARRALADVREGLSLLMRHRVLRPLVLSGALVNMTSTAYMSVFVLWAVGPESRVGLSASLYPLLFTLSAVGAVVGSTLVPHVLTVVSEVRVMVLGWSTAFVALVVPVLVPHPAALAATLLVVGVCVTLGNVVSQTVRQRIVPRELLGRTGGASRTLVFGLMPVGALVGGAVAEHLGVAATLLGAVAVSVVVAAGLAASMRGVTPADLAAPGTR</sequence>
<evidence type="ECO:0000256" key="1">
    <source>
        <dbReference type="ARBA" id="ARBA00004651"/>
    </source>
</evidence>
<evidence type="ECO:0000256" key="3">
    <source>
        <dbReference type="ARBA" id="ARBA00022475"/>
    </source>
</evidence>
<evidence type="ECO:0000256" key="5">
    <source>
        <dbReference type="ARBA" id="ARBA00022989"/>
    </source>
</evidence>
<evidence type="ECO:0000313" key="10">
    <source>
        <dbReference type="EMBL" id="ADG75845.1"/>
    </source>
</evidence>
<dbReference type="InterPro" id="IPR036259">
    <property type="entry name" value="MFS_trans_sf"/>
</dbReference>
<feature type="transmembrane region" description="Helical" evidence="8">
    <location>
        <begin position="426"/>
        <end position="445"/>
    </location>
</feature>
<evidence type="ECO:0000259" key="9">
    <source>
        <dbReference type="PROSITE" id="PS50850"/>
    </source>
</evidence>
<accession>D5UKI4</accession>
<dbReference type="eggNOG" id="COG2814">
    <property type="taxonomic scope" value="Bacteria"/>
</dbReference>
<feature type="domain" description="Major facilitator superfamily (MFS) profile" evidence="9">
    <location>
        <begin position="42"/>
        <end position="448"/>
    </location>
</feature>
<evidence type="ECO:0000313" key="11">
    <source>
        <dbReference type="Proteomes" id="UP000000849"/>
    </source>
</evidence>
<dbReference type="CDD" id="cd06173">
    <property type="entry name" value="MFS_MefA_like"/>
    <property type="match status" value="1"/>
</dbReference>
<gene>
    <name evidence="10" type="ordered locus">Cfla_2962</name>
</gene>
<evidence type="ECO:0000256" key="4">
    <source>
        <dbReference type="ARBA" id="ARBA00022692"/>
    </source>
</evidence>
<evidence type="ECO:0000256" key="8">
    <source>
        <dbReference type="SAM" id="Phobius"/>
    </source>
</evidence>
<dbReference type="Pfam" id="PF05977">
    <property type="entry name" value="MFS_3"/>
    <property type="match status" value="1"/>
</dbReference>
<comment type="subcellular location">
    <subcellularLocation>
        <location evidence="1">Cell membrane</location>
        <topology evidence="1">Multi-pass membrane protein</topology>
    </subcellularLocation>
</comment>
<feature type="transmembrane region" description="Helical" evidence="8">
    <location>
        <begin position="308"/>
        <end position="327"/>
    </location>
</feature>
<keyword evidence="5 8" id="KW-1133">Transmembrane helix</keyword>
<feature type="transmembrane region" description="Helical" evidence="8">
    <location>
        <begin position="339"/>
        <end position="357"/>
    </location>
</feature>
<proteinExistence type="predicted"/>
<dbReference type="SUPFAM" id="SSF103473">
    <property type="entry name" value="MFS general substrate transporter"/>
    <property type="match status" value="1"/>
</dbReference>
<dbReference type="PROSITE" id="PS50850">
    <property type="entry name" value="MFS"/>
    <property type="match status" value="1"/>
</dbReference>
<feature type="transmembrane region" description="Helical" evidence="8">
    <location>
        <begin position="363"/>
        <end position="381"/>
    </location>
</feature>
<keyword evidence="6 8" id="KW-0472">Membrane</keyword>
<feature type="transmembrane region" description="Helical" evidence="8">
    <location>
        <begin position="193"/>
        <end position="218"/>
    </location>
</feature>
<dbReference type="PANTHER" id="PTHR23513">
    <property type="entry name" value="INTEGRAL MEMBRANE EFFLUX PROTEIN-RELATED"/>
    <property type="match status" value="1"/>
</dbReference>
<keyword evidence="3" id="KW-1003">Cell membrane</keyword>
<feature type="transmembrane region" description="Helical" evidence="8">
    <location>
        <begin position="78"/>
        <end position="100"/>
    </location>
</feature>
<dbReference type="OrthoDB" id="145388at2"/>
<dbReference type="Gene3D" id="1.20.1250.20">
    <property type="entry name" value="MFS general substrate transporter like domains"/>
    <property type="match status" value="1"/>
</dbReference>
<reference evidence="10 11" key="1">
    <citation type="journal article" date="2010" name="Stand. Genomic Sci.">
        <title>Complete genome sequence of Cellulomonas flavigena type strain (134).</title>
        <authorList>
            <person name="Abt B."/>
            <person name="Foster B."/>
            <person name="Lapidus A."/>
            <person name="Clum A."/>
            <person name="Sun H."/>
            <person name="Pukall R."/>
            <person name="Lucas S."/>
            <person name="Glavina Del Rio T."/>
            <person name="Nolan M."/>
            <person name="Tice H."/>
            <person name="Cheng J.F."/>
            <person name="Pitluck S."/>
            <person name="Liolios K."/>
            <person name="Ivanova N."/>
            <person name="Mavromatis K."/>
            <person name="Ovchinnikova G."/>
            <person name="Pati A."/>
            <person name="Goodwin L."/>
            <person name="Chen A."/>
            <person name="Palaniappan K."/>
            <person name="Land M."/>
            <person name="Hauser L."/>
            <person name="Chang Y.J."/>
            <person name="Jeffries C.D."/>
            <person name="Rohde M."/>
            <person name="Goker M."/>
            <person name="Woyke T."/>
            <person name="Bristow J."/>
            <person name="Eisen J.A."/>
            <person name="Markowitz V."/>
            <person name="Hugenholtz P."/>
            <person name="Kyrpides N.C."/>
            <person name="Klenk H.P."/>
        </authorList>
    </citation>
    <scope>NUCLEOTIDE SEQUENCE [LARGE SCALE GENOMIC DNA]</scope>
    <source>
        <strain evidence="11">ATCC 482 / DSM 20109 / BCRC 11376 / JCM 18109 / NBRC 3775 / NCIMB 8073 / NRS 134</strain>
    </source>
</reference>
<dbReference type="AlphaFoldDB" id="D5UKI4"/>
<dbReference type="GO" id="GO:0022857">
    <property type="term" value="F:transmembrane transporter activity"/>
    <property type="evidence" value="ECO:0007669"/>
    <property type="project" value="InterPro"/>
</dbReference>
<feature type="transmembrane region" description="Helical" evidence="8">
    <location>
        <begin position="402"/>
        <end position="420"/>
    </location>
</feature>
<keyword evidence="11" id="KW-1185">Reference proteome</keyword>
<feature type="transmembrane region" description="Helical" evidence="8">
    <location>
        <begin position="45"/>
        <end position="72"/>
    </location>
</feature>
<dbReference type="PANTHER" id="PTHR23513:SF11">
    <property type="entry name" value="STAPHYLOFERRIN A TRANSPORTER"/>
    <property type="match status" value="1"/>
</dbReference>
<dbReference type="InterPro" id="IPR010290">
    <property type="entry name" value="TM_effector"/>
</dbReference>
<dbReference type="InterPro" id="IPR020846">
    <property type="entry name" value="MFS_dom"/>
</dbReference>
<dbReference type="Proteomes" id="UP000000849">
    <property type="component" value="Chromosome"/>
</dbReference>
<keyword evidence="4 8" id="KW-0812">Transmembrane</keyword>
<dbReference type="EMBL" id="CP001964">
    <property type="protein sequence ID" value="ADG75845.1"/>
    <property type="molecule type" value="Genomic_DNA"/>
</dbReference>
<feature type="region of interest" description="Disordered" evidence="7">
    <location>
        <begin position="1"/>
        <end position="28"/>
    </location>
</feature>
<evidence type="ECO:0000256" key="7">
    <source>
        <dbReference type="SAM" id="MobiDB-lite"/>
    </source>
</evidence>
<organism evidence="10 11">
    <name type="scientific">Cellulomonas flavigena (strain ATCC 482 / DSM 20109 / BCRC 11376 / JCM 18109 / NBRC 3775 / NCIMB 8073 / NRS 134)</name>
    <dbReference type="NCBI Taxonomy" id="446466"/>
    <lineage>
        <taxon>Bacteria</taxon>
        <taxon>Bacillati</taxon>
        <taxon>Actinomycetota</taxon>
        <taxon>Actinomycetes</taxon>
        <taxon>Micrococcales</taxon>
        <taxon>Cellulomonadaceae</taxon>
        <taxon>Cellulomonas</taxon>
    </lineage>
</organism>
<dbReference type="STRING" id="446466.Cfla_2962"/>
<dbReference type="GO" id="GO:0005886">
    <property type="term" value="C:plasma membrane"/>
    <property type="evidence" value="ECO:0007669"/>
    <property type="project" value="UniProtKB-SubCell"/>
</dbReference>
<protein>
    <submittedName>
        <fullName evidence="10">Major facilitator superfamily MFS_1</fullName>
    </submittedName>
</protein>
<keyword evidence="2" id="KW-0813">Transport</keyword>
<dbReference type="RefSeq" id="WP_013118176.1">
    <property type="nucleotide sequence ID" value="NC_014151.1"/>
</dbReference>
<evidence type="ECO:0000256" key="2">
    <source>
        <dbReference type="ARBA" id="ARBA00022448"/>
    </source>
</evidence>